<dbReference type="Proteomes" id="UP000282759">
    <property type="component" value="Unassembled WGS sequence"/>
</dbReference>
<keyword evidence="2" id="KW-1185">Reference proteome</keyword>
<proteinExistence type="predicted"/>
<comment type="caution">
    <text evidence="1">The sequence shown here is derived from an EMBL/GenBank/DDBJ whole genome shotgun (WGS) entry which is preliminary data.</text>
</comment>
<dbReference type="RefSeq" id="WP_127704822.1">
    <property type="nucleotide sequence ID" value="NZ_SACK01000003.1"/>
</dbReference>
<dbReference type="EMBL" id="SACK01000003">
    <property type="protein sequence ID" value="RVU01111.1"/>
    <property type="molecule type" value="Genomic_DNA"/>
</dbReference>
<gene>
    <name evidence="1" type="ORF">EOD41_10885</name>
</gene>
<reference evidence="1 2" key="1">
    <citation type="submission" date="2019-01" db="EMBL/GenBank/DDBJ databases">
        <authorList>
            <person name="Chen W.-M."/>
        </authorList>
    </citation>
    <scope>NUCLEOTIDE SEQUENCE [LARGE SCALE GENOMIC DNA]</scope>
    <source>
        <strain evidence="1 2">YBJ-36</strain>
    </source>
</reference>
<evidence type="ECO:0000313" key="2">
    <source>
        <dbReference type="Proteomes" id="UP000282759"/>
    </source>
</evidence>
<protein>
    <submittedName>
        <fullName evidence="1">Uncharacterized protein</fullName>
    </submittedName>
</protein>
<accession>A0A437MU01</accession>
<evidence type="ECO:0000313" key="1">
    <source>
        <dbReference type="EMBL" id="RVU01111.1"/>
    </source>
</evidence>
<organism evidence="1 2">
    <name type="scientific">Mucilaginibacter limnophilus</name>
    <dbReference type="NCBI Taxonomy" id="1932778"/>
    <lineage>
        <taxon>Bacteria</taxon>
        <taxon>Pseudomonadati</taxon>
        <taxon>Bacteroidota</taxon>
        <taxon>Sphingobacteriia</taxon>
        <taxon>Sphingobacteriales</taxon>
        <taxon>Sphingobacteriaceae</taxon>
        <taxon>Mucilaginibacter</taxon>
    </lineage>
</organism>
<dbReference type="OrthoDB" id="9977015at2"/>
<name>A0A437MU01_9SPHI</name>
<dbReference type="AlphaFoldDB" id="A0A437MU01"/>
<sequence length="64" mass="7281">MPKITANHEIDITPERFLKACTDMELFELDLLLQSPRFANRISKLTNDLKQENAESPALPSPNN</sequence>